<evidence type="ECO:0000259" key="2">
    <source>
        <dbReference type="Pfam" id="PF13478"/>
    </source>
</evidence>
<dbReference type="Pfam" id="PF02625">
    <property type="entry name" value="XdhC_CoxI"/>
    <property type="match status" value="1"/>
</dbReference>
<gene>
    <name evidence="3" type="ORF">SAMN04488124_3040</name>
</gene>
<dbReference type="InterPro" id="IPR052698">
    <property type="entry name" value="MoCofactor_Util/Proc"/>
</dbReference>
<organism evidence="3 4">
    <name type="scientific">Halogeometricum limi</name>
    <dbReference type="NCBI Taxonomy" id="555875"/>
    <lineage>
        <taxon>Archaea</taxon>
        <taxon>Methanobacteriati</taxon>
        <taxon>Methanobacteriota</taxon>
        <taxon>Stenosarchaea group</taxon>
        <taxon>Halobacteria</taxon>
        <taxon>Halobacteriales</taxon>
        <taxon>Haloferacaceae</taxon>
        <taxon>Halogeometricum</taxon>
    </lineage>
</organism>
<dbReference type="PANTHER" id="PTHR30388">
    <property type="entry name" value="ALDEHYDE OXIDOREDUCTASE MOLYBDENUM COFACTOR ASSEMBLY PROTEIN"/>
    <property type="match status" value="1"/>
</dbReference>
<dbReference type="EMBL" id="FOYS01000005">
    <property type="protein sequence ID" value="SFR64416.1"/>
    <property type="molecule type" value="Genomic_DNA"/>
</dbReference>
<keyword evidence="4" id="KW-1185">Reference proteome</keyword>
<sequence length="373" mass="40346">MTSKDWAVPETEVLDGVREAIDGASESVLVTVVRVEGSAYRRPGAKMLFTGDESVGHVTAGCLESEFERVASEVRTSGKPRVERYDLSADGDDVWGLGIGCNGVVDLLFEFVDESHRPLVDAYESGDDVGVVTVLDAADESAVGARAYYHPEREEFETDDSYPSETLRPLRDAVVESTRHGQSETFELGEATVFVDGVSAPPNLVVVGSGHDVDPVVELGAKAGFRVSVVAYRGASSITDRLPESVTVHTTSPGAVREAVDFDRETYVVVASHNFVDDRLTVETLVGTPVPYVGVMGPKKRYEQMLDALEDEGVRLEPSERERLYTPVGLNLGGGSPYQIALSIVSEVLAVRNGREPGHLAERAEPIHDRVEL</sequence>
<dbReference type="Gene3D" id="3.40.50.720">
    <property type="entry name" value="NAD(P)-binding Rossmann-like Domain"/>
    <property type="match status" value="1"/>
</dbReference>
<evidence type="ECO:0000259" key="1">
    <source>
        <dbReference type="Pfam" id="PF02625"/>
    </source>
</evidence>
<evidence type="ECO:0000313" key="4">
    <source>
        <dbReference type="Proteomes" id="UP000243250"/>
    </source>
</evidence>
<dbReference type="InterPro" id="IPR027051">
    <property type="entry name" value="XdhC_Rossmann_dom"/>
</dbReference>
<dbReference type="Pfam" id="PF13478">
    <property type="entry name" value="XdhC_C"/>
    <property type="match status" value="1"/>
</dbReference>
<dbReference type="PANTHER" id="PTHR30388:SF6">
    <property type="entry name" value="XANTHINE DEHYDROGENASE SUBUNIT A-RELATED"/>
    <property type="match status" value="1"/>
</dbReference>
<protein>
    <submittedName>
        <fullName evidence="3">Xanthine dehydrogenase accessory factor</fullName>
    </submittedName>
</protein>
<dbReference type="Proteomes" id="UP000243250">
    <property type="component" value="Unassembled WGS sequence"/>
</dbReference>
<feature type="domain" description="XdhC- CoxI" evidence="1">
    <location>
        <begin position="27"/>
        <end position="86"/>
    </location>
</feature>
<dbReference type="AlphaFoldDB" id="A0A1I6ICK3"/>
<reference evidence="4" key="1">
    <citation type="submission" date="2016-10" db="EMBL/GenBank/DDBJ databases">
        <authorList>
            <person name="Varghese N."/>
            <person name="Submissions S."/>
        </authorList>
    </citation>
    <scope>NUCLEOTIDE SEQUENCE [LARGE SCALE GENOMIC DNA]</scope>
    <source>
        <strain evidence="4">CGMCC 1.8711</strain>
    </source>
</reference>
<proteinExistence type="predicted"/>
<dbReference type="STRING" id="555875.SAMN04488124_3040"/>
<name>A0A1I6ICK3_9EURY</name>
<dbReference type="InterPro" id="IPR003777">
    <property type="entry name" value="XdhC_CoxI"/>
</dbReference>
<evidence type="ECO:0000313" key="3">
    <source>
        <dbReference type="EMBL" id="SFR64416.1"/>
    </source>
</evidence>
<dbReference type="OrthoDB" id="33067at2157"/>
<dbReference type="RefSeq" id="WP_089882501.1">
    <property type="nucleotide sequence ID" value="NZ_FOYS01000005.1"/>
</dbReference>
<accession>A0A1I6ICK3</accession>
<feature type="domain" description="XdhC Rossmann" evidence="2">
    <location>
        <begin position="204"/>
        <end position="348"/>
    </location>
</feature>